<proteinExistence type="predicted"/>
<reference evidence="1 2" key="1">
    <citation type="submission" date="2016-10" db="EMBL/GenBank/DDBJ databases">
        <authorList>
            <person name="de Groot N.N."/>
        </authorList>
    </citation>
    <scope>NUCLEOTIDE SEQUENCE [LARGE SCALE GENOMIC DNA]</scope>
    <source>
        <strain evidence="1 2">Nm1</strain>
    </source>
</reference>
<accession>A0A1H3K2N4</accession>
<evidence type="ECO:0000313" key="1">
    <source>
        <dbReference type="EMBL" id="SDY45774.1"/>
    </source>
</evidence>
<name>A0A1H3K2N4_9PROT</name>
<keyword evidence="2" id="KW-1185">Reference proteome</keyword>
<organism evidence="1 2">
    <name type="scientific">Nitrosomonas halophila</name>
    <dbReference type="NCBI Taxonomy" id="44576"/>
    <lineage>
        <taxon>Bacteria</taxon>
        <taxon>Pseudomonadati</taxon>
        <taxon>Pseudomonadota</taxon>
        <taxon>Betaproteobacteria</taxon>
        <taxon>Nitrosomonadales</taxon>
        <taxon>Nitrosomonadaceae</taxon>
        <taxon>Nitrosomonas</taxon>
    </lineage>
</organism>
<sequence length="50" mass="5949">MGYGDIIFSRLRKATKEEKEKKISKALRIPIRYLKELKEKEPNLLLLPSY</sequence>
<dbReference type="AlphaFoldDB" id="A0A1H3K2N4"/>
<dbReference type="EMBL" id="FNOY01000037">
    <property type="protein sequence ID" value="SDY45774.1"/>
    <property type="molecule type" value="Genomic_DNA"/>
</dbReference>
<evidence type="ECO:0000313" key="2">
    <source>
        <dbReference type="Proteomes" id="UP000198640"/>
    </source>
</evidence>
<dbReference type="Proteomes" id="UP000198640">
    <property type="component" value="Unassembled WGS sequence"/>
</dbReference>
<protein>
    <submittedName>
        <fullName evidence="1">Uncharacterized protein</fullName>
    </submittedName>
</protein>
<dbReference type="RefSeq" id="WP_176973990.1">
    <property type="nucleotide sequence ID" value="NZ_FNOY01000037.1"/>
</dbReference>
<gene>
    <name evidence="1" type="ORF">SAMN05421881_10371</name>
</gene>